<dbReference type="EMBL" id="LGRX02018976">
    <property type="protein sequence ID" value="KAK3259119.1"/>
    <property type="molecule type" value="Genomic_DNA"/>
</dbReference>
<accession>A0AAE0FG59</accession>
<feature type="region of interest" description="Disordered" evidence="1">
    <location>
        <begin position="1"/>
        <end position="63"/>
    </location>
</feature>
<name>A0AAE0FG59_9CHLO</name>
<feature type="compositionally biased region" description="Basic and acidic residues" evidence="1">
    <location>
        <begin position="36"/>
        <end position="61"/>
    </location>
</feature>
<evidence type="ECO:0000256" key="1">
    <source>
        <dbReference type="SAM" id="MobiDB-lite"/>
    </source>
</evidence>
<dbReference type="AlphaFoldDB" id="A0AAE0FG59"/>
<dbReference type="Proteomes" id="UP001190700">
    <property type="component" value="Unassembled WGS sequence"/>
</dbReference>
<keyword evidence="3" id="KW-1185">Reference proteome</keyword>
<organism evidence="2 3">
    <name type="scientific">Cymbomonas tetramitiformis</name>
    <dbReference type="NCBI Taxonomy" id="36881"/>
    <lineage>
        <taxon>Eukaryota</taxon>
        <taxon>Viridiplantae</taxon>
        <taxon>Chlorophyta</taxon>
        <taxon>Pyramimonadophyceae</taxon>
        <taxon>Pyramimonadales</taxon>
        <taxon>Pyramimonadaceae</taxon>
        <taxon>Cymbomonas</taxon>
    </lineage>
</organism>
<evidence type="ECO:0000313" key="3">
    <source>
        <dbReference type="Proteomes" id="UP001190700"/>
    </source>
</evidence>
<comment type="caution">
    <text evidence="2">The sequence shown here is derived from an EMBL/GenBank/DDBJ whole genome shotgun (WGS) entry which is preliminary data.</text>
</comment>
<evidence type="ECO:0000313" key="2">
    <source>
        <dbReference type="EMBL" id="KAK3259119.1"/>
    </source>
</evidence>
<sequence>MKLRKSITLNTATRLDGREEASPGSEASPKVHRKERGIECGKDRNVGGIGEEKGGRVEKAGSKNPQTRFLLKDGAFLKPEALNKAAPLQRTEEPTLPSL</sequence>
<reference evidence="2 3" key="1">
    <citation type="journal article" date="2015" name="Genome Biol. Evol.">
        <title>Comparative Genomics of a Bacterivorous Green Alga Reveals Evolutionary Causalities and Consequences of Phago-Mixotrophic Mode of Nutrition.</title>
        <authorList>
            <person name="Burns J.A."/>
            <person name="Paasch A."/>
            <person name="Narechania A."/>
            <person name="Kim E."/>
        </authorList>
    </citation>
    <scope>NUCLEOTIDE SEQUENCE [LARGE SCALE GENOMIC DNA]</scope>
    <source>
        <strain evidence="2 3">PLY_AMNH</strain>
    </source>
</reference>
<protein>
    <submittedName>
        <fullName evidence="2">Uncharacterized protein</fullName>
    </submittedName>
</protein>
<gene>
    <name evidence="2" type="ORF">CYMTET_31873</name>
</gene>
<proteinExistence type="predicted"/>